<dbReference type="PANTHER" id="PTHR23517:SF3">
    <property type="entry name" value="INTEGRAL MEMBRANE TRANSPORT PROTEIN"/>
    <property type="match status" value="1"/>
</dbReference>
<feature type="transmembrane region" description="Helical" evidence="7">
    <location>
        <begin position="302"/>
        <end position="327"/>
    </location>
</feature>
<dbReference type="RefSeq" id="WP_165438240.1">
    <property type="nucleotide sequence ID" value="NZ_SHKL01000001.1"/>
</dbReference>
<dbReference type="Gene3D" id="1.20.1250.20">
    <property type="entry name" value="MFS general substrate transporter like domains"/>
    <property type="match status" value="1"/>
</dbReference>
<feature type="transmembrane region" description="Helical" evidence="7">
    <location>
        <begin position="339"/>
        <end position="358"/>
    </location>
</feature>
<feature type="transmembrane region" description="Helical" evidence="7">
    <location>
        <begin position="276"/>
        <end position="296"/>
    </location>
</feature>
<evidence type="ECO:0000256" key="7">
    <source>
        <dbReference type="SAM" id="Phobius"/>
    </source>
</evidence>
<dbReference type="GO" id="GO:0022857">
    <property type="term" value="F:transmembrane transporter activity"/>
    <property type="evidence" value="ECO:0007669"/>
    <property type="project" value="InterPro"/>
</dbReference>
<evidence type="ECO:0000256" key="5">
    <source>
        <dbReference type="ARBA" id="ARBA00022989"/>
    </source>
</evidence>
<feature type="transmembrane region" description="Helical" evidence="7">
    <location>
        <begin position="142"/>
        <end position="161"/>
    </location>
</feature>
<feature type="transmembrane region" description="Helical" evidence="7">
    <location>
        <begin position="39"/>
        <end position="62"/>
    </location>
</feature>
<dbReference type="InterPro" id="IPR050171">
    <property type="entry name" value="MFS_Transporters"/>
</dbReference>
<feature type="transmembrane region" description="Helical" evidence="7">
    <location>
        <begin position="364"/>
        <end position="383"/>
    </location>
</feature>
<evidence type="ECO:0000256" key="4">
    <source>
        <dbReference type="ARBA" id="ARBA00022692"/>
    </source>
</evidence>
<dbReference type="InterPro" id="IPR020846">
    <property type="entry name" value="MFS_dom"/>
</dbReference>
<keyword evidence="2" id="KW-0813">Transport</keyword>
<feature type="transmembrane region" description="Helical" evidence="7">
    <location>
        <begin position="167"/>
        <end position="187"/>
    </location>
</feature>
<keyword evidence="3" id="KW-1003">Cell membrane</keyword>
<evidence type="ECO:0000259" key="8">
    <source>
        <dbReference type="PROSITE" id="PS50850"/>
    </source>
</evidence>
<keyword evidence="10" id="KW-1185">Reference proteome</keyword>
<gene>
    <name evidence="9" type="ORF">EV383_1042</name>
</gene>
<dbReference type="PANTHER" id="PTHR23517">
    <property type="entry name" value="RESISTANCE PROTEIN MDTM, PUTATIVE-RELATED-RELATED"/>
    <property type="match status" value="1"/>
</dbReference>
<dbReference type="AlphaFoldDB" id="A0A4Q7UR80"/>
<feature type="domain" description="Major facilitator superfamily (MFS) profile" evidence="8">
    <location>
        <begin position="8"/>
        <end position="386"/>
    </location>
</feature>
<feature type="transmembrane region" description="Helical" evidence="7">
    <location>
        <begin position="213"/>
        <end position="240"/>
    </location>
</feature>
<feature type="transmembrane region" description="Helical" evidence="7">
    <location>
        <begin position="7"/>
        <end position="33"/>
    </location>
</feature>
<dbReference type="InterPro" id="IPR011701">
    <property type="entry name" value="MFS"/>
</dbReference>
<reference evidence="9 10" key="1">
    <citation type="submission" date="2019-02" db="EMBL/GenBank/DDBJ databases">
        <title>Sequencing the genomes of 1000 actinobacteria strains.</title>
        <authorList>
            <person name="Klenk H.-P."/>
        </authorList>
    </citation>
    <scope>NUCLEOTIDE SEQUENCE [LARGE SCALE GENOMIC DNA]</scope>
    <source>
        <strain evidence="9 10">DSM 45779</strain>
    </source>
</reference>
<sequence>MRDDGQRVWWVACGLLFAAAFGTNVPTPLLLIYRDTLDLSPTVLTAIFGVYALGLAPSLLLGGPASDRLGRVRVLLPLTVLVGAASLLFLLGSQSLAVLFVARFVQGLASGAVFSVGSAWLQDLAGPARASTAARRASIAQTGGFCLGPLTSGLLAGYGPAPLTLPYLVHAALVAVALAGALAVVGLGTPGPGARDGAGWLPRPRLTVPGRRLFARVTVPTAICVYAFPSVAVTVLPLLLADRSSLVVFTGVLSAATLGTGTLVQPFAHRLGTRCGPVGAGLGALGYAVGIVSGFAQAVPLTFLAGVLLGAGGGLCLNAGLVLVARVSTPATRGACNGLFYTWAYVGFAAPLLTTSFVDVTELATPLAVLVALSAATSVWLAVRSRDRVV</sequence>
<evidence type="ECO:0000256" key="2">
    <source>
        <dbReference type="ARBA" id="ARBA00022448"/>
    </source>
</evidence>
<proteinExistence type="predicted"/>
<keyword evidence="4 7" id="KW-0812">Transmembrane</keyword>
<feature type="transmembrane region" description="Helical" evidence="7">
    <location>
        <begin position="74"/>
        <end position="91"/>
    </location>
</feature>
<comment type="subcellular location">
    <subcellularLocation>
        <location evidence="1">Cell membrane</location>
        <topology evidence="1">Multi-pass membrane protein</topology>
    </subcellularLocation>
</comment>
<feature type="transmembrane region" description="Helical" evidence="7">
    <location>
        <begin position="246"/>
        <end position="264"/>
    </location>
</feature>
<dbReference type="GO" id="GO:0005886">
    <property type="term" value="C:plasma membrane"/>
    <property type="evidence" value="ECO:0007669"/>
    <property type="project" value="UniProtKB-SubCell"/>
</dbReference>
<dbReference type="SUPFAM" id="SSF103473">
    <property type="entry name" value="MFS general substrate transporter"/>
    <property type="match status" value="1"/>
</dbReference>
<evidence type="ECO:0000313" key="10">
    <source>
        <dbReference type="Proteomes" id="UP000291591"/>
    </source>
</evidence>
<evidence type="ECO:0000256" key="6">
    <source>
        <dbReference type="ARBA" id="ARBA00023136"/>
    </source>
</evidence>
<name>A0A4Q7UR80_PSEST</name>
<keyword evidence="6 7" id="KW-0472">Membrane</keyword>
<keyword evidence="5 7" id="KW-1133">Transmembrane helix</keyword>
<dbReference type="Proteomes" id="UP000291591">
    <property type="component" value="Unassembled WGS sequence"/>
</dbReference>
<dbReference type="InterPro" id="IPR036259">
    <property type="entry name" value="MFS_trans_sf"/>
</dbReference>
<dbReference type="PROSITE" id="PS50850">
    <property type="entry name" value="MFS"/>
    <property type="match status" value="1"/>
</dbReference>
<comment type="caution">
    <text evidence="9">The sequence shown here is derived from an EMBL/GenBank/DDBJ whole genome shotgun (WGS) entry which is preliminary data.</text>
</comment>
<evidence type="ECO:0000256" key="1">
    <source>
        <dbReference type="ARBA" id="ARBA00004651"/>
    </source>
</evidence>
<feature type="transmembrane region" description="Helical" evidence="7">
    <location>
        <begin position="97"/>
        <end position="121"/>
    </location>
</feature>
<organism evidence="9 10">
    <name type="scientific">Pseudonocardia sediminis</name>
    <dbReference type="NCBI Taxonomy" id="1397368"/>
    <lineage>
        <taxon>Bacteria</taxon>
        <taxon>Bacillati</taxon>
        <taxon>Actinomycetota</taxon>
        <taxon>Actinomycetes</taxon>
        <taxon>Pseudonocardiales</taxon>
        <taxon>Pseudonocardiaceae</taxon>
        <taxon>Pseudonocardia</taxon>
    </lineage>
</organism>
<accession>A0A4Q7UR80</accession>
<dbReference type="Pfam" id="PF07690">
    <property type="entry name" value="MFS_1"/>
    <property type="match status" value="1"/>
</dbReference>
<protein>
    <submittedName>
        <fullName evidence="9">Putative MFS family arabinose efflux permease</fullName>
    </submittedName>
</protein>
<evidence type="ECO:0000256" key="3">
    <source>
        <dbReference type="ARBA" id="ARBA00022475"/>
    </source>
</evidence>
<evidence type="ECO:0000313" key="9">
    <source>
        <dbReference type="EMBL" id="RZT84205.1"/>
    </source>
</evidence>
<dbReference type="EMBL" id="SHKL01000001">
    <property type="protein sequence ID" value="RZT84205.1"/>
    <property type="molecule type" value="Genomic_DNA"/>
</dbReference>